<name>A0A2W4QJS8_9GAMM</name>
<evidence type="ECO:0008006" key="5">
    <source>
        <dbReference type="Google" id="ProtNLM"/>
    </source>
</evidence>
<organism evidence="3 4">
    <name type="scientific">Candidatus Methylumidiphilus alinenensis</name>
    <dbReference type="NCBI Taxonomy" id="2202197"/>
    <lineage>
        <taxon>Bacteria</taxon>
        <taxon>Pseudomonadati</taxon>
        <taxon>Pseudomonadota</taxon>
        <taxon>Gammaproteobacteria</taxon>
        <taxon>Methylococcales</taxon>
        <taxon>Candidatus Methylumidiphilus</taxon>
    </lineage>
</organism>
<evidence type="ECO:0000256" key="1">
    <source>
        <dbReference type="SAM" id="MobiDB-lite"/>
    </source>
</evidence>
<reference evidence="3 4" key="1">
    <citation type="journal article" date="2018" name="Aquat. Microb. Ecol.">
        <title>Gammaproteobacterial methanotrophs dominate.</title>
        <authorList>
            <person name="Rissanen A.J."/>
            <person name="Saarenheimo J."/>
            <person name="Tiirola M."/>
            <person name="Peura S."/>
            <person name="Aalto S.L."/>
            <person name="Karvinen A."/>
            <person name="Nykanen H."/>
        </authorList>
    </citation>
    <scope>NUCLEOTIDE SEQUENCE [LARGE SCALE GENOMIC DNA]</scope>
    <source>
        <strain evidence="3">AMbin10</strain>
    </source>
</reference>
<proteinExistence type="predicted"/>
<sequence length="158" mass="17322">MSKSQPPQKNRQQPNKDNSLQVVTQQTAFQGSIPHPDTLYQYESIVPGSADRLIKMAEEEAKHRHKLESESLNSDISARNRQLDIADQQGKAVFRSDALGQYLGAFISFASIAGCVFLALRGQPWVAVGLVGLPLAGVVRALRNQPKECIPTLPSQDV</sequence>
<dbReference type="AlphaFoldDB" id="A0A2W4QJS8"/>
<comment type="caution">
    <text evidence="3">The sequence shown here is derived from an EMBL/GenBank/DDBJ whole genome shotgun (WGS) entry which is preliminary data.</text>
</comment>
<dbReference type="Pfam" id="PF10097">
    <property type="entry name" value="DUF2335"/>
    <property type="match status" value="1"/>
</dbReference>
<dbReference type="EMBL" id="QJPH01000498">
    <property type="protein sequence ID" value="PZN72123.1"/>
    <property type="molecule type" value="Genomic_DNA"/>
</dbReference>
<feature type="transmembrane region" description="Helical" evidence="2">
    <location>
        <begin position="125"/>
        <end position="142"/>
    </location>
</feature>
<evidence type="ECO:0000256" key="2">
    <source>
        <dbReference type="SAM" id="Phobius"/>
    </source>
</evidence>
<protein>
    <recommendedName>
        <fullName evidence="5">DUF2335 domain-containing protein</fullName>
    </recommendedName>
</protein>
<dbReference type="Proteomes" id="UP000249396">
    <property type="component" value="Unassembled WGS sequence"/>
</dbReference>
<feature type="transmembrane region" description="Helical" evidence="2">
    <location>
        <begin position="99"/>
        <end position="119"/>
    </location>
</feature>
<dbReference type="InterPro" id="IPR019284">
    <property type="entry name" value="RP532"/>
</dbReference>
<feature type="compositionally biased region" description="Low complexity" evidence="1">
    <location>
        <begin position="1"/>
        <end position="18"/>
    </location>
</feature>
<keyword evidence="2" id="KW-1133">Transmembrane helix</keyword>
<feature type="region of interest" description="Disordered" evidence="1">
    <location>
        <begin position="1"/>
        <end position="23"/>
    </location>
</feature>
<evidence type="ECO:0000313" key="4">
    <source>
        <dbReference type="Proteomes" id="UP000249396"/>
    </source>
</evidence>
<evidence type="ECO:0000313" key="3">
    <source>
        <dbReference type="EMBL" id="PZN72123.1"/>
    </source>
</evidence>
<keyword evidence="2" id="KW-0812">Transmembrane</keyword>
<keyword evidence="2" id="KW-0472">Membrane</keyword>
<gene>
    <name evidence="3" type="ORF">DM484_24990</name>
</gene>
<accession>A0A2W4QJS8</accession>